<gene>
    <name evidence="1" type="ORF">A2V91_03760</name>
</gene>
<evidence type="ECO:0000313" key="1">
    <source>
        <dbReference type="EMBL" id="OGI37769.1"/>
    </source>
</evidence>
<dbReference type="AlphaFoldDB" id="A0A1F6SYK5"/>
<comment type="caution">
    <text evidence="1">The sequence shown here is derived from an EMBL/GenBank/DDBJ whole genome shotgun (WGS) entry which is preliminary data.</text>
</comment>
<protein>
    <submittedName>
        <fullName evidence="1">Uncharacterized protein</fullName>
    </submittedName>
</protein>
<organism evidence="1 2">
    <name type="scientific">Candidatus Muproteobacteria bacterium RBG_16_64_10</name>
    <dbReference type="NCBI Taxonomy" id="1817757"/>
    <lineage>
        <taxon>Bacteria</taxon>
        <taxon>Pseudomonadati</taxon>
        <taxon>Pseudomonadota</taxon>
        <taxon>Candidatus Muproteobacteria</taxon>
    </lineage>
</organism>
<evidence type="ECO:0000313" key="2">
    <source>
        <dbReference type="Proteomes" id="UP000179334"/>
    </source>
</evidence>
<dbReference type="EMBL" id="MFSR01000084">
    <property type="protein sequence ID" value="OGI37769.1"/>
    <property type="molecule type" value="Genomic_DNA"/>
</dbReference>
<dbReference type="Proteomes" id="UP000179334">
    <property type="component" value="Unassembled WGS sequence"/>
</dbReference>
<accession>A0A1F6SYK5</accession>
<proteinExistence type="predicted"/>
<sequence length="61" mass="6637">MKTPLDTYLSTAVEGYRRAADSFEVKILPGARKFADMGVGGTRALEEPEQIEKGLRDVPPG</sequence>
<reference evidence="1 2" key="1">
    <citation type="journal article" date="2016" name="Nat. Commun.">
        <title>Thousands of microbial genomes shed light on interconnected biogeochemical processes in an aquifer system.</title>
        <authorList>
            <person name="Anantharaman K."/>
            <person name="Brown C.T."/>
            <person name="Hug L.A."/>
            <person name="Sharon I."/>
            <person name="Castelle C.J."/>
            <person name="Probst A.J."/>
            <person name="Thomas B.C."/>
            <person name="Singh A."/>
            <person name="Wilkins M.J."/>
            <person name="Karaoz U."/>
            <person name="Brodie E.L."/>
            <person name="Williams K.H."/>
            <person name="Hubbard S.S."/>
            <person name="Banfield J.F."/>
        </authorList>
    </citation>
    <scope>NUCLEOTIDE SEQUENCE [LARGE SCALE GENOMIC DNA]</scope>
</reference>
<name>A0A1F6SYK5_9PROT</name>